<feature type="region of interest" description="Disordered" evidence="1">
    <location>
        <begin position="204"/>
        <end position="256"/>
    </location>
</feature>
<dbReference type="EMBL" id="JARJCW010000060">
    <property type="protein sequence ID" value="KAJ7201138.1"/>
    <property type="molecule type" value="Genomic_DNA"/>
</dbReference>
<organism evidence="2 3">
    <name type="scientific">Mycena pura</name>
    <dbReference type="NCBI Taxonomy" id="153505"/>
    <lineage>
        <taxon>Eukaryota</taxon>
        <taxon>Fungi</taxon>
        <taxon>Dikarya</taxon>
        <taxon>Basidiomycota</taxon>
        <taxon>Agaricomycotina</taxon>
        <taxon>Agaricomycetes</taxon>
        <taxon>Agaricomycetidae</taxon>
        <taxon>Agaricales</taxon>
        <taxon>Marasmiineae</taxon>
        <taxon>Mycenaceae</taxon>
        <taxon>Mycena</taxon>
    </lineage>
</organism>
<feature type="compositionally biased region" description="Polar residues" evidence="1">
    <location>
        <begin position="127"/>
        <end position="157"/>
    </location>
</feature>
<dbReference type="Proteomes" id="UP001219525">
    <property type="component" value="Unassembled WGS sequence"/>
</dbReference>
<comment type="caution">
    <text evidence="2">The sequence shown here is derived from an EMBL/GenBank/DDBJ whole genome shotgun (WGS) entry which is preliminary data.</text>
</comment>
<evidence type="ECO:0000313" key="2">
    <source>
        <dbReference type="EMBL" id="KAJ7201138.1"/>
    </source>
</evidence>
<name>A0AAD6Y9Q8_9AGAR</name>
<evidence type="ECO:0000313" key="3">
    <source>
        <dbReference type="Proteomes" id="UP001219525"/>
    </source>
</evidence>
<dbReference type="AlphaFoldDB" id="A0AAD6Y9Q8"/>
<feature type="compositionally biased region" description="Polar residues" evidence="1">
    <location>
        <begin position="204"/>
        <end position="215"/>
    </location>
</feature>
<feature type="compositionally biased region" description="Basic and acidic residues" evidence="1">
    <location>
        <begin position="216"/>
        <end position="229"/>
    </location>
</feature>
<feature type="region of interest" description="Disordered" evidence="1">
    <location>
        <begin position="277"/>
        <end position="322"/>
    </location>
</feature>
<sequence>MSSTYRTRGNVAAGRATPPASIYESAVPSLVASLPGSPRPLPAVAVSRPVTPDVLYSMVVMGSPAPPVERGFTAGVVDTSGALVSPHSSPQHDADNGASGHDDGADDGSWTPVTRATARTHRAAASSLHSNVSDENNFVSNTSDESASTVAQATHQMSGEELLRIARRYELMAAEARAVARERSAEIVGSVSTPSIQIVSSPVNNLNEQNTTQGDVHTRGDESRAREARAPAPISPIVPSGEGPSNPDKGKGIDPHDRLAAERNAYANFEAINRIVKEEHQMSPPKIFNDVPSLKTSEPSKVTAAGPARRETGEPGGKNQRP</sequence>
<feature type="region of interest" description="Disordered" evidence="1">
    <location>
        <begin position="81"/>
        <end position="157"/>
    </location>
</feature>
<keyword evidence="3" id="KW-1185">Reference proteome</keyword>
<proteinExistence type="predicted"/>
<protein>
    <submittedName>
        <fullName evidence="2">Uncharacterized protein</fullName>
    </submittedName>
</protein>
<feature type="compositionally biased region" description="Basic and acidic residues" evidence="1">
    <location>
        <begin position="90"/>
        <end position="103"/>
    </location>
</feature>
<gene>
    <name evidence="2" type="ORF">GGX14DRAFT_400310</name>
</gene>
<reference evidence="2" key="1">
    <citation type="submission" date="2023-03" db="EMBL/GenBank/DDBJ databases">
        <title>Massive genome expansion in bonnet fungi (Mycena s.s.) driven by repeated elements and novel gene families across ecological guilds.</title>
        <authorList>
            <consortium name="Lawrence Berkeley National Laboratory"/>
            <person name="Harder C.B."/>
            <person name="Miyauchi S."/>
            <person name="Viragh M."/>
            <person name="Kuo A."/>
            <person name="Thoen E."/>
            <person name="Andreopoulos B."/>
            <person name="Lu D."/>
            <person name="Skrede I."/>
            <person name="Drula E."/>
            <person name="Henrissat B."/>
            <person name="Morin E."/>
            <person name="Kohler A."/>
            <person name="Barry K."/>
            <person name="LaButti K."/>
            <person name="Morin E."/>
            <person name="Salamov A."/>
            <person name="Lipzen A."/>
            <person name="Mereny Z."/>
            <person name="Hegedus B."/>
            <person name="Baldrian P."/>
            <person name="Stursova M."/>
            <person name="Weitz H."/>
            <person name="Taylor A."/>
            <person name="Grigoriev I.V."/>
            <person name="Nagy L.G."/>
            <person name="Martin F."/>
            <person name="Kauserud H."/>
        </authorList>
    </citation>
    <scope>NUCLEOTIDE SEQUENCE</scope>
    <source>
        <strain evidence="2">9144</strain>
    </source>
</reference>
<evidence type="ECO:0000256" key="1">
    <source>
        <dbReference type="SAM" id="MobiDB-lite"/>
    </source>
</evidence>
<accession>A0AAD6Y9Q8</accession>